<keyword evidence="3 6" id="KW-0418">Kinase</keyword>
<keyword evidence="1" id="KW-0808">Transferase</keyword>
<dbReference type="InterPro" id="IPR050861">
    <property type="entry name" value="Dihydroxyacetone_Kinase"/>
</dbReference>
<organism evidence="6 7">
    <name type="scientific">Gilliamella bombicola</name>
    <dbReference type="NCBI Taxonomy" id="1798182"/>
    <lineage>
        <taxon>Bacteria</taxon>
        <taxon>Pseudomonadati</taxon>
        <taxon>Pseudomonadota</taxon>
        <taxon>Gammaproteobacteria</taxon>
        <taxon>Orbales</taxon>
        <taxon>Orbaceae</taxon>
        <taxon>Gilliamella</taxon>
    </lineage>
</organism>
<dbReference type="Gene3D" id="3.30.1180.20">
    <property type="entry name" value="Dihydroxyacetone kinase, domain 2"/>
    <property type="match status" value="1"/>
</dbReference>
<dbReference type="FunFam" id="3.30.1180.20:FF:000001">
    <property type="entry name" value="Dihydroxyacetone kinase 1"/>
    <property type="match status" value="1"/>
</dbReference>
<dbReference type="GO" id="GO:0005829">
    <property type="term" value="C:cytosol"/>
    <property type="evidence" value="ECO:0007669"/>
    <property type="project" value="TreeGrafter"/>
</dbReference>
<keyword evidence="4" id="KW-0067">ATP-binding</keyword>
<dbReference type="STRING" id="1798182.GA0061081_11443"/>
<dbReference type="GO" id="GO:0004371">
    <property type="term" value="F:glycerone kinase activity"/>
    <property type="evidence" value="ECO:0007669"/>
    <property type="project" value="InterPro"/>
</dbReference>
<evidence type="ECO:0000256" key="2">
    <source>
        <dbReference type="ARBA" id="ARBA00022741"/>
    </source>
</evidence>
<evidence type="ECO:0000313" key="6">
    <source>
        <dbReference type="EMBL" id="SCC27836.1"/>
    </source>
</evidence>
<protein>
    <submittedName>
        <fullName evidence="6">Dihydroxyacetone kinase, N-terminal domain</fullName>
    </submittedName>
</protein>
<dbReference type="InterPro" id="IPR004006">
    <property type="entry name" value="DhaK_dom"/>
</dbReference>
<feature type="domain" description="DhaK" evidence="5">
    <location>
        <begin position="10"/>
        <end position="332"/>
    </location>
</feature>
<keyword evidence="2" id="KW-0547">Nucleotide-binding</keyword>
<sequence length="334" mass="36265">MRKPKKLLNDPNNVRQEVMQGLIYAYQGRLTAISEHCAVYGNHIASDQVVIVSGGGSGHEPTFAGFIGKGGIDGCAIGEVFTSPSPDQIIEVTKAIEKGKGVLFLFGNYSGDGMNFDIAAEILGEENIVIKTIRATDDIASAPLSKISDRRGVAGIMFLYKIAGAAAQFEKYNLENLYQVVSKANNNIRTIGVALDGCALPQSNHFNFELDDNEIEIGIGIHGEAGLRRQAITSSDEVVKEMVDSLCDDLPFKKGDRVCVLINNLGALSNAELFIVTRKVGIELDTRGIISHDVVVGHFCTSLEMSGFSISLMKLDKELQHLYDLPCQTLGWRK</sequence>
<dbReference type="Gene3D" id="3.40.50.10440">
    <property type="entry name" value="Dihydroxyacetone kinase, domain 1"/>
    <property type="match status" value="1"/>
</dbReference>
<dbReference type="AlphaFoldDB" id="A0A1C4D995"/>
<evidence type="ECO:0000259" key="5">
    <source>
        <dbReference type="PROSITE" id="PS51481"/>
    </source>
</evidence>
<evidence type="ECO:0000313" key="7">
    <source>
        <dbReference type="Proteomes" id="UP000199670"/>
    </source>
</evidence>
<dbReference type="GO" id="GO:0019563">
    <property type="term" value="P:glycerol catabolic process"/>
    <property type="evidence" value="ECO:0007669"/>
    <property type="project" value="TreeGrafter"/>
</dbReference>
<dbReference type="Pfam" id="PF02733">
    <property type="entry name" value="Dak1"/>
    <property type="match status" value="1"/>
</dbReference>
<dbReference type="PROSITE" id="PS51481">
    <property type="entry name" value="DHAK"/>
    <property type="match status" value="1"/>
</dbReference>
<dbReference type="GO" id="GO:0005524">
    <property type="term" value="F:ATP binding"/>
    <property type="evidence" value="ECO:0007669"/>
    <property type="project" value="UniProtKB-KW"/>
</dbReference>
<dbReference type="SUPFAM" id="SSF82549">
    <property type="entry name" value="DAK1/DegV-like"/>
    <property type="match status" value="1"/>
</dbReference>
<dbReference type="RefSeq" id="WP_091350404.1">
    <property type="nucleotide sequence ID" value="NZ_FMAQ01000014.1"/>
</dbReference>
<keyword evidence="7" id="KW-1185">Reference proteome</keyword>
<dbReference type="FunFam" id="3.40.50.10440:FF:000001">
    <property type="entry name" value="Dihydroxyacetone kinase, DhaK subunit"/>
    <property type="match status" value="1"/>
</dbReference>
<dbReference type="OrthoDB" id="9806345at2"/>
<name>A0A1C4D995_9GAMM</name>
<gene>
    <name evidence="6" type="ORF">GA0061081_11443</name>
</gene>
<dbReference type="PANTHER" id="PTHR28629">
    <property type="entry name" value="TRIOKINASE/FMN CYCLASE"/>
    <property type="match status" value="1"/>
</dbReference>
<dbReference type="PANTHER" id="PTHR28629:SF4">
    <property type="entry name" value="TRIOKINASE_FMN CYCLASE"/>
    <property type="match status" value="1"/>
</dbReference>
<accession>A0A1C4D995</accession>
<dbReference type="Proteomes" id="UP000199670">
    <property type="component" value="Unassembled WGS sequence"/>
</dbReference>
<evidence type="ECO:0000256" key="3">
    <source>
        <dbReference type="ARBA" id="ARBA00022777"/>
    </source>
</evidence>
<evidence type="ECO:0000256" key="4">
    <source>
        <dbReference type="ARBA" id="ARBA00022840"/>
    </source>
</evidence>
<proteinExistence type="predicted"/>
<dbReference type="EMBL" id="FMAQ01000014">
    <property type="protein sequence ID" value="SCC27836.1"/>
    <property type="molecule type" value="Genomic_DNA"/>
</dbReference>
<evidence type="ECO:0000256" key="1">
    <source>
        <dbReference type="ARBA" id="ARBA00022679"/>
    </source>
</evidence>
<reference evidence="7" key="1">
    <citation type="submission" date="2016-08" db="EMBL/GenBank/DDBJ databases">
        <authorList>
            <person name="Varghese N."/>
            <person name="Submissions Spin"/>
        </authorList>
    </citation>
    <scope>NUCLEOTIDE SEQUENCE [LARGE SCALE GENOMIC DNA]</scope>
    <source>
        <strain evidence="7">R-53248</strain>
    </source>
</reference>